<protein>
    <submittedName>
        <fullName evidence="1">Uncharacterized protein</fullName>
    </submittedName>
</protein>
<sequence>MASGSLYERLQYCSPECVHNISIHLALVKPIRARFRSTSHPEANKHGLYVVKSVKLFDVIIEANTVYSHLPLYILKNLRISKLGKKLGGQNGSPFSKLDAKISIYFLNITIEWREFFICRFVCSTHFQPTKNIFVIQTASTLFTPQYKKLLQATDLWIIKKCVKRPFPLAASKLIKMRHTKNFGNEFICTFQFNIYLKDAYFMETNGKKFSHMVLHFTCQR</sequence>
<reference evidence="1 2" key="1">
    <citation type="submission" date="2015-01" db="EMBL/GenBank/DDBJ databases">
        <title>Evolution of Trichinella species and genotypes.</title>
        <authorList>
            <person name="Korhonen P.K."/>
            <person name="Edoardo P."/>
            <person name="Giuseppe L.R."/>
            <person name="Gasser R.B."/>
        </authorList>
    </citation>
    <scope>NUCLEOTIDE SEQUENCE [LARGE SCALE GENOMIC DNA]</scope>
    <source>
        <strain evidence="1">ISS470</strain>
    </source>
</reference>
<proteinExistence type="predicted"/>
<organism evidence="1 2">
    <name type="scientific">Trichinella pseudospiralis</name>
    <name type="common">Parasitic roundworm</name>
    <dbReference type="NCBI Taxonomy" id="6337"/>
    <lineage>
        <taxon>Eukaryota</taxon>
        <taxon>Metazoa</taxon>
        <taxon>Ecdysozoa</taxon>
        <taxon>Nematoda</taxon>
        <taxon>Enoplea</taxon>
        <taxon>Dorylaimia</taxon>
        <taxon>Trichinellida</taxon>
        <taxon>Trichinellidae</taxon>
        <taxon>Trichinella</taxon>
    </lineage>
</organism>
<evidence type="ECO:0000313" key="1">
    <source>
        <dbReference type="EMBL" id="KRY93559.1"/>
    </source>
</evidence>
<dbReference type="AlphaFoldDB" id="A0A0V1G5F6"/>
<dbReference type="Proteomes" id="UP000054995">
    <property type="component" value="Unassembled WGS sequence"/>
</dbReference>
<dbReference type="EMBL" id="JYDT01000002">
    <property type="protein sequence ID" value="KRY93559.1"/>
    <property type="molecule type" value="Genomic_DNA"/>
</dbReference>
<gene>
    <name evidence="1" type="ORF">T4D_2370</name>
</gene>
<comment type="caution">
    <text evidence="1">The sequence shown here is derived from an EMBL/GenBank/DDBJ whole genome shotgun (WGS) entry which is preliminary data.</text>
</comment>
<keyword evidence="2" id="KW-1185">Reference proteome</keyword>
<evidence type="ECO:0000313" key="2">
    <source>
        <dbReference type="Proteomes" id="UP000054995"/>
    </source>
</evidence>
<accession>A0A0V1G5F6</accession>
<name>A0A0V1G5F6_TRIPS</name>